<dbReference type="PANTHER" id="PTHR43861">
    <property type="entry name" value="TRANS-ACONITATE 2-METHYLTRANSFERASE-RELATED"/>
    <property type="match status" value="1"/>
</dbReference>
<dbReference type="InterPro" id="IPR029063">
    <property type="entry name" value="SAM-dependent_MTases_sf"/>
</dbReference>
<dbReference type="STRING" id="230819.A0A5C3KTB0"/>
<keyword evidence="1 2" id="KW-0808">Transferase</keyword>
<accession>A0A5C3KTB0</accession>
<dbReference type="Proteomes" id="UP000307440">
    <property type="component" value="Unassembled WGS sequence"/>
</dbReference>
<evidence type="ECO:0000313" key="3">
    <source>
        <dbReference type="Proteomes" id="UP000307440"/>
    </source>
</evidence>
<sequence length="261" mass="29060">MSDLAVNQTPTQTPVVAQITHQHHHEHQARVYQHHHHWHGTGPLAEANKDFFNNNTDIFETYPHAKERAKRTALSIVDKVKLDKENTSVLEFGCGNGLVCKELLPYVKTITGIDISEGTVKLFNNYFQSQGEAERVKAFATNLETDQSVIEGKKFDVIYCASAFHHFDSPQGITKLLSAFLAPTGSLLIIDNWLSPTHPKDSSGSPAIPEEYKHIVSHAGFTEDDMKKIYEGAGLELVSYDVVPPDEGDSELFIAKGVFKM</sequence>
<proteinExistence type="predicted"/>
<dbReference type="EMBL" id="ML210362">
    <property type="protein sequence ID" value="TFK19058.1"/>
    <property type="molecule type" value="Genomic_DNA"/>
</dbReference>
<dbReference type="SUPFAM" id="SSF53335">
    <property type="entry name" value="S-adenosyl-L-methionine-dependent methyltransferases"/>
    <property type="match status" value="1"/>
</dbReference>
<gene>
    <name evidence="2" type="ORF">FA15DRAFT_674761</name>
</gene>
<evidence type="ECO:0000256" key="1">
    <source>
        <dbReference type="ARBA" id="ARBA00022679"/>
    </source>
</evidence>
<organism evidence="2 3">
    <name type="scientific">Coprinopsis marcescibilis</name>
    <name type="common">Agaric fungus</name>
    <name type="synonym">Psathyrella marcescibilis</name>
    <dbReference type="NCBI Taxonomy" id="230819"/>
    <lineage>
        <taxon>Eukaryota</taxon>
        <taxon>Fungi</taxon>
        <taxon>Dikarya</taxon>
        <taxon>Basidiomycota</taxon>
        <taxon>Agaricomycotina</taxon>
        <taxon>Agaricomycetes</taxon>
        <taxon>Agaricomycetidae</taxon>
        <taxon>Agaricales</taxon>
        <taxon>Agaricineae</taxon>
        <taxon>Psathyrellaceae</taxon>
        <taxon>Coprinopsis</taxon>
    </lineage>
</organism>
<dbReference type="CDD" id="cd02440">
    <property type="entry name" value="AdoMet_MTases"/>
    <property type="match status" value="1"/>
</dbReference>
<dbReference type="Pfam" id="PF13489">
    <property type="entry name" value="Methyltransf_23"/>
    <property type="match status" value="1"/>
</dbReference>
<dbReference type="GO" id="GO:0032259">
    <property type="term" value="P:methylation"/>
    <property type="evidence" value="ECO:0007669"/>
    <property type="project" value="UniProtKB-KW"/>
</dbReference>
<dbReference type="Gene3D" id="3.40.50.150">
    <property type="entry name" value="Vaccinia Virus protein VP39"/>
    <property type="match status" value="1"/>
</dbReference>
<dbReference type="OrthoDB" id="3647at2759"/>
<reference evidence="2 3" key="1">
    <citation type="journal article" date="2019" name="Nat. Ecol. Evol.">
        <title>Megaphylogeny resolves global patterns of mushroom evolution.</title>
        <authorList>
            <person name="Varga T."/>
            <person name="Krizsan K."/>
            <person name="Foldi C."/>
            <person name="Dima B."/>
            <person name="Sanchez-Garcia M."/>
            <person name="Sanchez-Ramirez S."/>
            <person name="Szollosi G.J."/>
            <person name="Szarkandi J.G."/>
            <person name="Papp V."/>
            <person name="Albert L."/>
            <person name="Andreopoulos W."/>
            <person name="Angelini C."/>
            <person name="Antonin V."/>
            <person name="Barry K.W."/>
            <person name="Bougher N.L."/>
            <person name="Buchanan P."/>
            <person name="Buyck B."/>
            <person name="Bense V."/>
            <person name="Catcheside P."/>
            <person name="Chovatia M."/>
            <person name="Cooper J."/>
            <person name="Damon W."/>
            <person name="Desjardin D."/>
            <person name="Finy P."/>
            <person name="Geml J."/>
            <person name="Haridas S."/>
            <person name="Hughes K."/>
            <person name="Justo A."/>
            <person name="Karasinski D."/>
            <person name="Kautmanova I."/>
            <person name="Kiss B."/>
            <person name="Kocsube S."/>
            <person name="Kotiranta H."/>
            <person name="LaButti K.M."/>
            <person name="Lechner B.E."/>
            <person name="Liimatainen K."/>
            <person name="Lipzen A."/>
            <person name="Lukacs Z."/>
            <person name="Mihaltcheva S."/>
            <person name="Morgado L.N."/>
            <person name="Niskanen T."/>
            <person name="Noordeloos M.E."/>
            <person name="Ohm R.A."/>
            <person name="Ortiz-Santana B."/>
            <person name="Ovrebo C."/>
            <person name="Racz N."/>
            <person name="Riley R."/>
            <person name="Savchenko A."/>
            <person name="Shiryaev A."/>
            <person name="Soop K."/>
            <person name="Spirin V."/>
            <person name="Szebenyi C."/>
            <person name="Tomsovsky M."/>
            <person name="Tulloss R.E."/>
            <person name="Uehling J."/>
            <person name="Grigoriev I.V."/>
            <person name="Vagvolgyi C."/>
            <person name="Papp T."/>
            <person name="Martin F.M."/>
            <person name="Miettinen O."/>
            <person name="Hibbett D.S."/>
            <person name="Nagy L.G."/>
        </authorList>
    </citation>
    <scope>NUCLEOTIDE SEQUENCE [LARGE SCALE GENOMIC DNA]</scope>
    <source>
        <strain evidence="2 3">CBS 121175</strain>
    </source>
</reference>
<dbReference type="GO" id="GO:0008168">
    <property type="term" value="F:methyltransferase activity"/>
    <property type="evidence" value="ECO:0007669"/>
    <property type="project" value="UniProtKB-KW"/>
</dbReference>
<name>A0A5C3KTB0_COPMA</name>
<keyword evidence="3" id="KW-1185">Reference proteome</keyword>
<keyword evidence="2" id="KW-0489">Methyltransferase</keyword>
<protein>
    <submittedName>
        <fullName evidence="2">S-adenosyl-L-methionine-dependent methyltransferase</fullName>
    </submittedName>
</protein>
<evidence type="ECO:0000313" key="2">
    <source>
        <dbReference type="EMBL" id="TFK19058.1"/>
    </source>
</evidence>
<dbReference type="AlphaFoldDB" id="A0A5C3KTB0"/>
<dbReference type="PANTHER" id="PTHR43861:SF3">
    <property type="entry name" value="PUTATIVE (AFU_ORTHOLOGUE AFUA_2G14390)-RELATED"/>
    <property type="match status" value="1"/>
</dbReference>